<dbReference type="CDD" id="cd00130">
    <property type="entry name" value="PAS"/>
    <property type="match status" value="1"/>
</dbReference>
<evidence type="ECO:0000259" key="11">
    <source>
        <dbReference type="PROSITE" id="PS50112"/>
    </source>
</evidence>
<keyword evidence="8" id="KW-0472">Membrane</keyword>
<comment type="catalytic activity">
    <reaction evidence="1">
        <text>ATP + protein L-histidine = ADP + protein N-phospho-L-histidine.</text>
        <dbReference type="EC" id="2.7.13.3"/>
    </reaction>
</comment>
<dbReference type="SMART" id="SM00387">
    <property type="entry name" value="HATPase_c"/>
    <property type="match status" value="1"/>
</dbReference>
<reference evidence="12 13" key="1">
    <citation type="submission" date="2021-06" db="EMBL/GenBank/DDBJ databases">
        <title>Gemonas diversity in paddy soil.</title>
        <authorList>
            <person name="Liu G."/>
        </authorList>
    </citation>
    <scope>NUCLEOTIDE SEQUENCE [LARGE SCALE GENOMIC DNA]</scope>
    <source>
        <strain evidence="12 13">RG10</strain>
    </source>
</reference>
<dbReference type="PROSITE" id="PS50109">
    <property type="entry name" value="HIS_KIN"/>
    <property type="match status" value="1"/>
</dbReference>
<dbReference type="Proteomes" id="UP000683557">
    <property type="component" value="Chromosome"/>
</dbReference>
<dbReference type="SMART" id="SM00388">
    <property type="entry name" value="HisKA"/>
    <property type="match status" value="1"/>
</dbReference>
<keyword evidence="6" id="KW-0175">Coiled coil</keyword>
<dbReference type="PROSITE" id="PS50112">
    <property type="entry name" value="PAS"/>
    <property type="match status" value="1"/>
</dbReference>
<evidence type="ECO:0000256" key="1">
    <source>
        <dbReference type="ARBA" id="ARBA00000085"/>
    </source>
</evidence>
<evidence type="ECO:0000313" key="12">
    <source>
        <dbReference type="EMBL" id="QWV95174.1"/>
    </source>
</evidence>
<dbReference type="InterPro" id="IPR001789">
    <property type="entry name" value="Sig_transdc_resp-reg_receiver"/>
</dbReference>
<keyword evidence="3" id="KW-0808">Transferase</keyword>
<evidence type="ECO:0000259" key="10">
    <source>
        <dbReference type="PROSITE" id="PS50110"/>
    </source>
</evidence>
<keyword evidence="13" id="KW-1185">Reference proteome</keyword>
<feature type="transmembrane region" description="Helical" evidence="8">
    <location>
        <begin position="356"/>
        <end position="375"/>
    </location>
</feature>
<dbReference type="RefSeq" id="WP_216801875.1">
    <property type="nucleotide sequence ID" value="NZ_CP076723.1"/>
</dbReference>
<dbReference type="InterPro" id="IPR000014">
    <property type="entry name" value="PAS"/>
</dbReference>
<feature type="region of interest" description="Disordered" evidence="7">
    <location>
        <begin position="1004"/>
        <end position="1029"/>
    </location>
</feature>
<evidence type="ECO:0000256" key="5">
    <source>
        <dbReference type="PROSITE-ProRule" id="PRU00169"/>
    </source>
</evidence>
<evidence type="ECO:0000256" key="7">
    <source>
        <dbReference type="SAM" id="MobiDB-lite"/>
    </source>
</evidence>
<evidence type="ECO:0000313" key="13">
    <source>
        <dbReference type="Proteomes" id="UP000683557"/>
    </source>
</evidence>
<dbReference type="EMBL" id="CP076723">
    <property type="protein sequence ID" value="QWV95174.1"/>
    <property type="molecule type" value="Genomic_DNA"/>
</dbReference>
<dbReference type="SMART" id="SM00091">
    <property type="entry name" value="PAS"/>
    <property type="match status" value="1"/>
</dbReference>
<gene>
    <name evidence="12" type="ORF">KP004_08350</name>
</gene>
<keyword evidence="4" id="KW-0418">Kinase</keyword>
<name>A0ABX8JC71_9BACT</name>
<dbReference type="InterPro" id="IPR003661">
    <property type="entry name" value="HisK_dim/P_dom"/>
</dbReference>
<evidence type="ECO:0000259" key="9">
    <source>
        <dbReference type="PROSITE" id="PS50109"/>
    </source>
</evidence>
<keyword evidence="8" id="KW-1133">Transmembrane helix</keyword>
<keyword evidence="8" id="KW-0812">Transmembrane</keyword>
<evidence type="ECO:0000256" key="8">
    <source>
        <dbReference type="SAM" id="Phobius"/>
    </source>
</evidence>
<evidence type="ECO:0000256" key="3">
    <source>
        <dbReference type="ARBA" id="ARBA00022679"/>
    </source>
</evidence>
<keyword evidence="5" id="KW-0597">Phosphoprotein</keyword>
<accession>A0ABX8JC71</accession>
<dbReference type="InterPro" id="IPR005467">
    <property type="entry name" value="His_kinase_dom"/>
</dbReference>
<protein>
    <recommendedName>
        <fullName evidence="2">histidine kinase</fullName>
        <ecNumber evidence="2">2.7.13.3</ecNumber>
    </recommendedName>
</protein>
<dbReference type="PANTHER" id="PTHR43047">
    <property type="entry name" value="TWO-COMPONENT HISTIDINE PROTEIN KINASE"/>
    <property type="match status" value="1"/>
</dbReference>
<dbReference type="Pfam" id="PF00512">
    <property type="entry name" value="HisKA"/>
    <property type="match status" value="1"/>
</dbReference>
<feature type="domain" description="Histidine kinase" evidence="9">
    <location>
        <begin position="549"/>
        <end position="770"/>
    </location>
</feature>
<dbReference type="Pfam" id="PF00072">
    <property type="entry name" value="Response_reg"/>
    <property type="match status" value="1"/>
</dbReference>
<dbReference type="EC" id="2.7.13.3" evidence="2"/>
<dbReference type="SMART" id="SM00448">
    <property type="entry name" value="REC"/>
    <property type="match status" value="1"/>
</dbReference>
<organism evidence="12 13">
    <name type="scientific">Geomonas oryzisoli</name>
    <dbReference type="NCBI Taxonomy" id="2847992"/>
    <lineage>
        <taxon>Bacteria</taxon>
        <taxon>Pseudomonadati</taxon>
        <taxon>Thermodesulfobacteriota</taxon>
        <taxon>Desulfuromonadia</taxon>
        <taxon>Geobacterales</taxon>
        <taxon>Geobacteraceae</taxon>
        <taxon>Geomonas</taxon>
    </lineage>
</organism>
<dbReference type="Pfam" id="PF08448">
    <property type="entry name" value="PAS_4"/>
    <property type="match status" value="1"/>
</dbReference>
<dbReference type="CDD" id="cd16922">
    <property type="entry name" value="HATPase_EvgS-ArcB-TorS-like"/>
    <property type="match status" value="1"/>
</dbReference>
<feature type="domain" description="PAS" evidence="11">
    <location>
        <begin position="390"/>
        <end position="443"/>
    </location>
</feature>
<feature type="modified residue" description="4-aspartylphosphate" evidence="5">
    <location>
        <position position="844"/>
    </location>
</feature>
<evidence type="ECO:0000256" key="4">
    <source>
        <dbReference type="ARBA" id="ARBA00022777"/>
    </source>
</evidence>
<feature type="domain" description="Response regulatory" evidence="10">
    <location>
        <begin position="795"/>
        <end position="911"/>
    </location>
</feature>
<evidence type="ECO:0000256" key="6">
    <source>
        <dbReference type="SAM" id="Coils"/>
    </source>
</evidence>
<sequence length="1029" mass="113755">MPEGTKGTASFSWLRRCLALLVWFSALGLFCPVSASASHKKNLLILNSYHHGFKWTDDETQGVVEALGGKQRDLGIYIDYMGSKWSNRPQYLELLCKTYREKFSSIRFDAIVATDDDAFDLLRNHRDEIFGQVPVVFCGVNWLDLKRLQGTPQFTGVNEDADIPANIDLMLSLHPNVKHIYVVTDRTTTGRTVGDRFLQLEPLYRERVELHLLDGLSMPTLLATVAALSDDSLVLLTLFQKDSEGTFFEYSESTALLSQRSKVPVYGLWDFNLGYGIVGGKLTSGKAQGEAAGAMARRILAGELPATIPVLMESPNRYLFDYRQLRRFNIPLARLPRGSVVINRPYSFYTEHKKEFIFTGLFIIALMVTIVLLLVSIRKAKRAETELKKTEKQLADIIDFLPLATFAIDTNGRVVAWNRAIEKMTGVQASQMLGKGNYEYALPFYEERRPLLIDIALLPDGQKGKVLSERYQSSAQEGYLLSDEIYINLNGQPRYMLGWAHPFFDTKEKVIGAIEIITDITDKKLADELRFAKHLAETANRAKSLFLANMSHEIRTPLNAILGFSQILGHDRSLSQQQREKIETINRSGEYLLELINDILEISKIEVGRVVLKEADFDLRALLGDLELMFRMKTQSKMLKLTVSIGAEVPRYVNGDEGKLRQVYVNLLGNAVKFTRHGSVSLEVHASQDEDGLLRLHSVVSDTGVGIAAEEIEKLFQFFQQTSSGIRSGGGTGLGLAISNQHVLMMGGTITVESEVNKGSRFVFEVALKPGSEAALARQPDRGVIGLQNGVGRNRILIVDDRKENRDMLADMLGEVGFETSEACNGEEAVAAFAASPPDLVLMDMWMPVLDGYQATARIRALPEGKVTPIIAVTASALEDEREKVMASGMDGFLSKPFREAELFRIIGSALGINYLYDESPGGITSPGPAIDDMDPGAIAALPPELIEALRSAVTAGDLDAMLEHIDEIEARDMKTAAILREMASHYQYELMLQVLAPASCHDGTAPKGATVPEDGSGETRRGPGGGVE</sequence>
<evidence type="ECO:0000256" key="2">
    <source>
        <dbReference type="ARBA" id="ARBA00012438"/>
    </source>
</evidence>
<dbReference type="InterPro" id="IPR003594">
    <property type="entry name" value="HATPase_dom"/>
</dbReference>
<dbReference type="PROSITE" id="PS50110">
    <property type="entry name" value="RESPONSE_REGULATORY"/>
    <property type="match status" value="1"/>
</dbReference>
<proteinExistence type="predicted"/>
<dbReference type="NCBIfam" id="TIGR00229">
    <property type="entry name" value="sensory_box"/>
    <property type="match status" value="1"/>
</dbReference>
<feature type="coiled-coil region" evidence="6">
    <location>
        <begin position="373"/>
        <end position="400"/>
    </location>
</feature>
<dbReference type="CDD" id="cd00082">
    <property type="entry name" value="HisKA"/>
    <property type="match status" value="1"/>
</dbReference>
<dbReference type="PANTHER" id="PTHR43047:SF72">
    <property type="entry name" value="OSMOSENSING HISTIDINE PROTEIN KINASE SLN1"/>
    <property type="match status" value="1"/>
</dbReference>
<dbReference type="InterPro" id="IPR013656">
    <property type="entry name" value="PAS_4"/>
</dbReference>
<dbReference type="Pfam" id="PF02518">
    <property type="entry name" value="HATPase_c"/>
    <property type="match status" value="1"/>
</dbReference>
<dbReference type="CDD" id="cd17546">
    <property type="entry name" value="REC_hyHK_CKI1_RcsC-like"/>
    <property type="match status" value="1"/>
</dbReference>